<evidence type="ECO:0000313" key="4">
    <source>
        <dbReference type="Proteomes" id="UP000018050"/>
    </source>
</evidence>
<accession>U6GN42</accession>
<keyword evidence="4" id="KW-1185">Reference proteome</keyword>
<dbReference type="RefSeq" id="XP_013249365.1">
    <property type="nucleotide sequence ID" value="XM_013393911.1"/>
</dbReference>
<dbReference type="GeneID" id="25273556"/>
<reference evidence="3" key="2">
    <citation type="submission" date="2013-10" db="EMBL/GenBank/DDBJ databases">
        <authorList>
            <person name="Aslett M."/>
        </authorList>
    </citation>
    <scope>NUCLEOTIDE SEQUENCE</scope>
    <source>
        <strain evidence="3">Houghton</strain>
    </source>
</reference>
<feature type="coiled-coil region" evidence="1">
    <location>
        <begin position="447"/>
        <end position="493"/>
    </location>
</feature>
<feature type="compositionally biased region" description="Basic and acidic residues" evidence="2">
    <location>
        <begin position="73"/>
        <end position="82"/>
    </location>
</feature>
<organism evidence="3 4">
    <name type="scientific">Eimeria acervulina</name>
    <name type="common">Coccidian parasite</name>
    <dbReference type="NCBI Taxonomy" id="5801"/>
    <lineage>
        <taxon>Eukaryota</taxon>
        <taxon>Sar</taxon>
        <taxon>Alveolata</taxon>
        <taxon>Apicomplexa</taxon>
        <taxon>Conoidasida</taxon>
        <taxon>Coccidia</taxon>
        <taxon>Eucoccidiorida</taxon>
        <taxon>Eimeriorina</taxon>
        <taxon>Eimeriidae</taxon>
        <taxon>Eimeria</taxon>
    </lineage>
</organism>
<evidence type="ECO:0000256" key="1">
    <source>
        <dbReference type="SAM" id="Coils"/>
    </source>
</evidence>
<keyword evidence="1" id="KW-0175">Coiled coil</keyword>
<dbReference type="OMA" id="YESSKPP"/>
<feature type="region of interest" description="Disordered" evidence="2">
    <location>
        <begin position="260"/>
        <end position="280"/>
    </location>
</feature>
<dbReference type="AlphaFoldDB" id="U6GN42"/>
<proteinExistence type="predicted"/>
<feature type="region of interest" description="Disordered" evidence="2">
    <location>
        <begin position="1"/>
        <end position="91"/>
    </location>
</feature>
<reference evidence="3" key="1">
    <citation type="submission" date="2013-10" db="EMBL/GenBank/DDBJ databases">
        <title>Genomic analysis of the causative agents of coccidiosis in chickens.</title>
        <authorList>
            <person name="Reid A.J."/>
            <person name="Blake D."/>
            <person name="Billington K."/>
            <person name="Browne H."/>
            <person name="Dunn M."/>
            <person name="Hung S."/>
            <person name="Kawahara F."/>
            <person name="Miranda-Saavedra D."/>
            <person name="Mourier T."/>
            <person name="Nagra H."/>
            <person name="Otto T.D."/>
            <person name="Rawlings N."/>
            <person name="Sanchez A."/>
            <person name="Sanders M."/>
            <person name="Subramaniam C."/>
            <person name="Tay Y."/>
            <person name="Dear P."/>
            <person name="Doerig C."/>
            <person name="Gruber A."/>
            <person name="Parkinson J."/>
            <person name="Shirley M."/>
            <person name="Wan K.L."/>
            <person name="Berriman M."/>
            <person name="Tomley F."/>
            <person name="Pain A."/>
        </authorList>
    </citation>
    <scope>NUCLEOTIDE SEQUENCE</scope>
    <source>
        <strain evidence="3">Houghton</strain>
    </source>
</reference>
<feature type="region of interest" description="Disordered" evidence="2">
    <location>
        <begin position="164"/>
        <end position="242"/>
    </location>
</feature>
<protein>
    <submittedName>
        <fullName evidence="3">Uncharacterized protein</fullName>
    </submittedName>
</protein>
<evidence type="ECO:0000313" key="3">
    <source>
        <dbReference type="EMBL" id="CDI80708.1"/>
    </source>
</evidence>
<dbReference type="VEuPathDB" id="ToxoDB:EAH_00054860"/>
<feature type="compositionally biased region" description="Low complexity" evidence="2">
    <location>
        <begin position="189"/>
        <end position="218"/>
    </location>
</feature>
<name>U6GN42_EIMAC</name>
<dbReference type="OrthoDB" id="347894at2759"/>
<evidence type="ECO:0000256" key="2">
    <source>
        <dbReference type="SAM" id="MobiDB-lite"/>
    </source>
</evidence>
<gene>
    <name evidence="3" type="ORF">EAH_00054860</name>
</gene>
<dbReference type="Proteomes" id="UP000018050">
    <property type="component" value="Unassembled WGS sequence"/>
</dbReference>
<sequence length="586" mass="65564">MSPSGSFLSLTPRPRSASLTFGSPGETGNPVPLRPAMRRRSLSLGRERRTASGVWSREGETANLLQPQQQEQQEQRQKDQQPQRRSGRLQRLRRAIGRMGVAAKEKLRRIWQHLRRGASRAKGAARRAAVAVFKRLPRLRRSRGPREAGEGAGVSGVAGAGLAAAAAGVRPEEETPEGTEPLKEEEILTPVSPAVSTTSTSAEESVQTEASAPVSEGLEQTEETEEWHEAPTPEQAEEASEEWYDAVTPEEMNAVLERARESEAVGKKEEAEKGKESKEAEGLALSPECLKYLPRMSTPIRQLCREWPGHCMFWTLFMKQGNLGYFIDGMQDLAKQTAASIQKAEKLKETENSIEAHLLRMHLTLALGEEAIAKAVDQTGELCWFLDPDNLYKKANFEEEKVLNSLNPVTFFANPLDFTQPLERLIRTAHTDAEKCATSFEVEIKAREDLQQILQSEKQKLEAAVKELGEELTEQQARSVQQAIDELEMLRRRESCSAEQAYLLAGQAKNIRGFITDYLANGRNWWRAQWPFKFQACRPLSKGSPVVPNDVAQSCRKYESSKPPKTSRNVSTVLLWMWEAGSCRKD</sequence>
<dbReference type="EMBL" id="HG671298">
    <property type="protein sequence ID" value="CDI80708.1"/>
    <property type="molecule type" value="Genomic_DNA"/>
</dbReference>